<feature type="compositionally biased region" description="Low complexity" evidence="1">
    <location>
        <begin position="94"/>
        <end position="103"/>
    </location>
</feature>
<gene>
    <name evidence="2" type="ORF">BJ508DRAFT_307505</name>
</gene>
<evidence type="ECO:0000256" key="1">
    <source>
        <dbReference type="SAM" id="MobiDB-lite"/>
    </source>
</evidence>
<feature type="compositionally biased region" description="Basic and acidic residues" evidence="1">
    <location>
        <begin position="207"/>
        <end position="218"/>
    </location>
</feature>
<protein>
    <submittedName>
        <fullName evidence="2">Uncharacterized protein</fullName>
    </submittedName>
</protein>
<feature type="compositionally biased region" description="Basic residues" evidence="1">
    <location>
        <begin position="84"/>
        <end position="93"/>
    </location>
</feature>
<accession>A0A3N4IF14</accession>
<proteinExistence type="predicted"/>
<evidence type="ECO:0000313" key="2">
    <source>
        <dbReference type="EMBL" id="RPA80304.1"/>
    </source>
</evidence>
<keyword evidence="3" id="KW-1185">Reference proteome</keyword>
<feature type="region of interest" description="Disordered" evidence="1">
    <location>
        <begin position="207"/>
        <end position="259"/>
    </location>
</feature>
<sequence length="559" mass="62558">MATPHRNPQLGPSTTSYPPLDVTIKPDPDNTLSTATTHLPESPSFTAPKPMEVRQASFQHPPSSNEPNIKQLPAKSEKQLERSLRRKETRARRQLQAAQAKLDAAIKDEPDSVLSAVTTHLPPQSSLFTESATMMVRQTPYHSATSIRANIRQPLANSEKHIRLRLRRKAYKERKRQRKALEAETEAALESTIGECKKEKAIDKLPETRKRKAADKPDCTVPVSKRMKKEEATDKPDDDDTSPETRKRKAADKPMDTVPASKRIKKEKGHETLLRLEGIQGKAAAKQDLIIREVPREVRIKVEDDEFTGACLAEKLDDTIPASKQNINQRLADALPDWRRQELKKAAAELDEAVLKVRRARWGDANEIRESRRKKGGDALPEWKRVEMEEAKVELEEAVGKVRRMRRGRGAVRKECVIREVGGEVRIKVEDESMGGGLEEERVEAKLEDTSPESKQSKEKKVNDALPEWVRLEMEKAGVTLDDAAPKIKGKRRGKAAAKKKRGFQKAAGKVVVKAEDERGGLMGSEVDKEGGNGRSEHGFVLASLRSRTGFLVGDGEEM</sequence>
<dbReference type="AlphaFoldDB" id="A0A3N4IF14"/>
<name>A0A3N4IF14_ASCIM</name>
<dbReference type="EMBL" id="ML119689">
    <property type="protein sequence ID" value="RPA80304.1"/>
    <property type="molecule type" value="Genomic_DNA"/>
</dbReference>
<feature type="compositionally biased region" description="Polar residues" evidence="1">
    <location>
        <begin position="56"/>
        <end position="68"/>
    </location>
</feature>
<feature type="compositionally biased region" description="Basic and acidic residues" evidence="1">
    <location>
        <begin position="439"/>
        <end position="449"/>
    </location>
</feature>
<feature type="compositionally biased region" description="Polar residues" evidence="1">
    <location>
        <begin position="30"/>
        <end position="45"/>
    </location>
</feature>
<dbReference type="Proteomes" id="UP000275078">
    <property type="component" value="Unassembled WGS sequence"/>
</dbReference>
<organism evidence="2 3">
    <name type="scientific">Ascobolus immersus RN42</name>
    <dbReference type="NCBI Taxonomy" id="1160509"/>
    <lineage>
        <taxon>Eukaryota</taxon>
        <taxon>Fungi</taxon>
        <taxon>Dikarya</taxon>
        <taxon>Ascomycota</taxon>
        <taxon>Pezizomycotina</taxon>
        <taxon>Pezizomycetes</taxon>
        <taxon>Pezizales</taxon>
        <taxon>Ascobolaceae</taxon>
        <taxon>Ascobolus</taxon>
    </lineage>
</organism>
<feature type="region of interest" description="Disordered" evidence="1">
    <location>
        <begin position="432"/>
        <end position="462"/>
    </location>
</feature>
<reference evidence="2 3" key="1">
    <citation type="journal article" date="2018" name="Nat. Ecol. Evol.">
        <title>Pezizomycetes genomes reveal the molecular basis of ectomycorrhizal truffle lifestyle.</title>
        <authorList>
            <person name="Murat C."/>
            <person name="Payen T."/>
            <person name="Noel B."/>
            <person name="Kuo A."/>
            <person name="Morin E."/>
            <person name="Chen J."/>
            <person name="Kohler A."/>
            <person name="Krizsan K."/>
            <person name="Balestrini R."/>
            <person name="Da Silva C."/>
            <person name="Montanini B."/>
            <person name="Hainaut M."/>
            <person name="Levati E."/>
            <person name="Barry K.W."/>
            <person name="Belfiori B."/>
            <person name="Cichocki N."/>
            <person name="Clum A."/>
            <person name="Dockter R.B."/>
            <person name="Fauchery L."/>
            <person name="Guy J."/>
            <person name="Iotti M."/>
            <person name="Le Tacon F."/>
            <person name="Lindquist E.A."/>
            <person name="Lipzen A."/>
            <person name="Malagnac F."/>
            <person name="Mello A."/>
            <person name="Molinier V."/>
            <person name="Miyauchi S."/>
            <person name="Poulain J."/>
            <person name="Riccioni C."/>
            <person name="Rubini A."/>
            <person name="Sitrit Y."/>
            <person name="Splivallo R."/>
            <person name="Traeger S."/>
            <person name="Wang M."/>
            <person name="Zifcakova L."/>
            <person name="Wipf D."/>
            <person name="Zambonelli A."/>
            <person name="Paolocci F."/>
            <person name="Nowrousian M."/>
            <person name="Ottonello S."/>
            <person name="Baldrian P."/>
            <person name="Spatafora J.W."/>
            <person name="Henrissat B."/>
            <person name="Nagy L.G."/>
            <person name="Aury J.M."/>
            <person name="Wincker P."/>
            <person name="Grigoriev I.V."/>
            <person name="Bonfante P."/>
            <person name="Martin F.M."/>
        </authorList>
    </citation>
    <scope>NUCLEOTIDE SEQUENCE [LARGE SCALE GENOMIC DNA]</scope>
    <source>
        <strain evidence="2 3">RN42</strain>
    </source>
</reference>
<feature type="region of interest" description="Disordered" evidence="1">
    <location>
        <begin position="1"/>
        <end position="105"/>
    </location>
</feature>
<evidence type="ECO:0000313" key="3">
    <source>
        <dbReference type="Proteomes" id="UP000275078"/>
    </source>
</evidence>